<name>A0A6I4UA98_9SPHN</name>
<keyword evidence="1" id="KW-0732">Signal</keyword>
<protein>
    <recommendedName>
        <fullName evidence="4">Tetratricopeptide repeat protein</fullName>
    </recommendedName>
</protein>
<feature type="signal peptide" evidence="1">
    <location>
        <begin position="1"/>
        <end position="23"/>
    </location>
</feature>
<organism evidence="2 3">
    <name type="scientific">Alteriqipengyuania halimionae</name>
    <dbReference type="NCBI Taxonomy" id="1926630"/>
    <lineage>
        <taxon>Bacteria</taxon>
        <taxon>Pseudomonadati</taxon>
        <taxon>Pseudomonadota</taxon>
        <taxon>Alphaproteobacteria</taxon>
        <taxon>Sphingomonadales</taxon>
        <taxon>Erythrobacteraceae</taxon>
        <taxon>Alteriqipengyuania</taxon>
    </lineage>
</organism>
<evidence type="ECO:0000313" key="3">
    <source>
        <dbReference type="Proteomes" id="UP000429229"/>
    </source>
</evidence>
<sequence length="549" mass="60828">MARRREILATIAALFAVQLPVAAQDLAWQSPAPLVAQIGAERDGEFGDGARALFEDCAAQGYQGSSEHCRALLVEIFAVAHRRDFAASAEWAARRLHDQYYIIERDPDDPAIYLEFAAREMATFDLALTRPLFEAISQRRFREDADPLAELVRLDELAAAEFRLGRPPSERLLLEGALELSRRHDGESSDRYRDLASRALRADALMTAPEAVGRCEAIDARLDPGDVYAIHEAVSCLILDAQLGRMREATEDLRSVALETSAAGASAAASADLQFHLGRVLMLQERWPDAEAPLRAALDLLRPEGMGADYFQDRGASQPAKRAADFLKLALELQGKQGIRTSNSYGGIDRRLGLFFGIEELRWSAQDWAAKAERLQEKIDSGALQWEGGVWRSLRSRYNRAKADIGQLRGSEDPLFGYYAVKDAEAGELYLTEGYRREHDPAYIERYITPEFEKGARLIAAGMAPTQLEYADGLHAAAIHWARQDRDPGRAYGLCTLAMGGVRESVAAEREFDAVTQRRLKQAAPIFADCIGVMWNARASEDTAAQDAR</sequence>
<keyword evidence="3" id="KW-1185">Reference proteome</keyword>
<comment type="caution">
    <text evidence="2">The sequence shown here is derived from an EMBL/GenBank/DDBJ whole genome shotgun (WGS) entry which is preliminary data.</text>
</comment>
<reference evidence="2 3" key="1">
    <citation type="submission" date="2019-12" db="EMBL/GenBank/DDBJ databases">
        <title>Genomic-based taxomic classification of the family Erythrobacteraceae.</title>
        <authorList>
            <person name="Xu L."/>
        </authorList>
    </citation>
    <scope>NUCLEOTIDE SEQUENCE [LARGE SCALE GENOMIC DNA]</scope>
    <source>
        <strain evidence="2 3">LMG 29519</strain>
    </source>
</reference>
<dbReference type="EMBL" id="WTYR01000001">
    <property type="protein sequence ID" value="MXP11191.1"/>
    <property type="molecule type" value="Genomic_DNA"/>
</dbReference>
<dbReference type="Proteomes" id="UP000429229">
    <property type="component" value="Unassembled WGS sequence"/>
</dbReference>
<proteinExistence type="predicted"/>
<dbReference type="RefSeq" id="WP_160617748.1">
    <property type="nucleotide sequence ID" value="NZ_WTYR01000001.1"/>
</dbReference>
<accession>A0A6I4UA98</accession>
<evidence type="ECO:0008006" key="4">
    <source>
        <dbReference type="Google" id="ProtNLM"/>
    </source>
</evidence>
<gene>
    <name evidence="2" type="ORF">GRI68_13465</name>
</gene>
<feature type="chain" id="PRO_5026160700" description="Tetratricopeptide repeat protein" evidence="1">
    <location>
        <begin position="24"/>
        <end position="549"/>
    </location>
</feature>
<evidence type="ECO:0000313" key="2">
    <source>
        <dbReference type="EMBL" id="MXP11191.1"/>
    </source>
</evidence>
<dbReference type="AlphaFoldDB" id="A0A6I4UA98"/>
<evidence type="ECO:0000256" key="1">
    <source>
        <dbReference type="SAM" id="SignalP"/>
    </source>
</evidence>